<keyword evidence="11" id="KW-0547">Nucleotide-binding</keyword>
<dbReference type="SMART" id="SM01003">
    <property type="entry name" value="AlaDh_PNT_N"/>
    <property type="match status" value="1"/>
</dbReference>
<dbReference type="PANTHER" id="PTHR42795:SF1">
    <property type="entry name" value="ALANINE DEHYDROGENASE"/>
    <property type="match status" value="1"/>
</dbReference>
<dbReference type="EC" id="1.4.1.1" evidence="3 8"/>
<dbReference type="InterPro" id="IPR008141">
    <property type="entry name" value="Ala_DH"/>
</dbReference>
<gene>
    <name evidence="14" type="ORF">HDA30_001487</name>
</gene>
<dbReference type="GO" id="GO:0000286">
    <property type="term" value="F:alanine dehydrogenase activity"/>
    <property type="evidence" value="ECO:0007669"/>
    <property type="project" value="UniProtKB-UniRule"/>
</dbReference>
<evidence type="ECO:0000259" key="13">
    <source>
        <dbReference type="SMART" id="SM01003"/>
    </source>
</evidence>
<feature type="binding site" evidence="11">
    <location>
        <position position="201"/>
    </location>
    <ligand>
        <name>NAD(+)</name>
        <dbReference type="ChEBI" id="CHEBI:57540"/>
    </ligand>
</feature>
<evidence type="ECO:0000313" key="15">
    <source>
        <dbReference type="Proteomes" id="UP000540191"/>
    </source>
</evidence>
<feature type="active site" description="Proton donor/acceptor" evidence="9">
    <location>
        <position position="273"/>
    </location>
</feature>
<evidence type="ECO:0000256" key="4">
    <source>
        <dbReference type="ARBA" id="ARBA00023002"/>
    </source>
</evidence>
<comment type="pathway">
    <text evidence="1 8">Amino-acid degradation; L-alanine degradation via dehydrogenase pathway; NH(3) and pyruvate from L-alanine: step 1/1.</text>
</comment>
<evidence type="ECO:0000256" key="1">
    <source>
        <dbReference type="ARBA" id="ARBA00005206"/>
    </source>
</evidence>
<sequence>MLIGVPTEVKDDERRVALTAAGVTELTRAGHEVLVQAGAGVGSGVTDEAYHAAGAQIADDADTVWARAETIVKVKEPVGAELPLIRGDQVLFTYLHLAAAQDTASALLEAGTTSIAYEMVERSGPHGRSLPLLAPMSQVAGRLAAIEGGHHLMQAQGGSGVLLSGVPGTRRPRVTVVGGGVAGEHAALVASGMGADVTVLDVNLDRLAQLELTHGGRFRTLASTHHSITEQVQDADLVIGSVLIPGAAAPKLVTGQMVEAMRPGSVLVDIAIDQGGCFEVSRPTTHREPTFTVGDKVVYAVANMPGAVPQSSTAALTNATLPYILRLANRGWRDALAADRGFAAGLSTVDGTVQHTGVFDALEAPLGLDRSTTLRPVGDVLEFAD</sequence>
<evidence type="ECO:0000256" key="3">
    <source>
        <dbReference type="ARBA" id="ARBA00012897"/>
    </source>
</evidence>
<dbReference type="InterPro" id="IPR007886">
    <property type="entry name" value="AlaDH/PNT_N"/>
</dbReference>
<dbReference type="InterPro" id="IPR008143">
    <property type="entry name" value="Ala_DH/PNT_CS2"/>
</dbReference>
<evidence type="ECO:0000256" key="11">
    <source>
        <dbReference type="PIRSR" id="PIRSR000183-3"/>
    </source>
</evidence>
<dbReference type="AlphaFoldDB" id="A0A7W7M3V0"/>
<feature type="binding site" evidence="11">
    <location>
        <position position="206"/>
    </location>
    <ligand>
        <name>NAD(+)</name>
        <dbReference type="ChEBI" id="CHEBI:57540"/>
    </ligand>
</feature>
<dbReference type="CDD" id="cd05305">
    <property type="entry name" value="L-AlaDH"/>
    <property type="match status" value="1"/>
</dbReference>
<dbReference type="RefSeq" id="WP_184241546.1">
    <property type="nucleotide sequence ID" value="NZ_JACHNA010000001.1"/>
</dbReference>
<feature type="binding site" evidence="11">
    <location>
        <begin position="270"/>
        <end position="273"/>
    </location>
    <ligand>
        <name>NAD(+)</name>
        <dbReference type="ChEBI" id="CHEBI:57540"/>
    </ligand>
</feature>
<dbReference type="GO" id="GO:0005886">
    <property type="term" value="C:plasma membrane"/>
    <property type="evidence" value="ECO:0007669"/>
    <property type="project" value="TreeGrafter"/>
</dbReference>
<reference evidence="14 15" key="1">
    <citation type="submission" date="2020-08" db="EMBL/GenBank/DDBJ databases">
        <title>Sequencing the genomes of 1000 actinobacteria strains.</title>
        <authorList>
            <person name="Klenk H.-P."/>
        </authorList>
    </citation>
    <scope>NUCLEOTIDE SEQUENCE [LARGE SCALE GENOMIC DNA]</scope>
    <source>
        <strain evidence="14 15">DSM 23974</strain>
    </source>
</reference>
<comment type="function">
    <text evidence="8">Catalyzes the reversible reductive amination of pyruvate to L-alanine.</text>
</comment>
<organism evidence="14 15">
    <name type="scientific">Micrococcus cohnii</name>
    <dbReference type="NCBI Taxonomy" id="993416"/>
    <lineage>
        <taxon>Bacteria</taxon>
        <taxon>Bacillati</taxon>
        <taxon>Actinomycetota</taxon>
        <taxon>Actinomycetes</taxon>
        <taxon>Micrococcales</taxon>
        <taxon>Micrococcaceae</taxon>
        <taxon>Micrococcus</taxon>
    </lineage>
</organism>
<protein>
    <recommendedName>
        <fullName evidence="7 8">Alanine dehydrogenase</fullName>
        <ecNumber evidence="3 8">1.4.1.1</ecNumber>
    </recommendedName>
</protein>
<dbReference type="NCBIfam" id="TIGR00518">
    <property type="entry name" value="alaDH"/>
    <property type="match status" value="1"/>
</dbReference>
<keyword evidence="4 8" id="KW-0560">Oxidoreductase</keyword>
<dbReference type="GO" id="GO:0000166">
    <property type="term" value="F:nucleotide binding"/>
    <property type="evidence" value="ECO:0007669"/>
    <property type="project" value="UniProtKB-KW"/>
</dbReference>
<comment type="caution">
    <text evidence="14">The sequence shown here is derived from an EMBL/GenBank/DDBJ whole genome shotgun (WGS) entry which is preliminary data.</text>
</comment>
<accession>A0A7W7M3V0</accession>
<name>A0A7W7M3V0_9MICC</name>
<feature type="domain" description="Alanine dehydrogenase/pyridine nucleotide transhydrogenase NAD(H)-binding" evidence="12">
    <location>
        <begin position="152"/>
        <end position="300"/>
    </location>
</feature>
<dbReference type="Gene3D" id="3.40.50.720">
    <property type="entry name" value="NAD(P)-binding Rossmann-like Domain"/>
    <property type="match status" value="2"/>
</dbReference>
<evidence type="ECO:0000256" key="6">
    <source>
        <dbReference type="ARBA" id="ARBA00065528"/>
    </source>
</evidence>
<dbReference type="PROSITE" id="PS00837">
    <property type="entry name" value="ALADH_PNT_2"/>
    <property type="match status" value="1"/>
</dbReference>
<feature type="binding site" evidence="11">
    <location>
        <position position="223"/>
    </location>
    <ligand>
        <name>NAD(+)</name>
        <dbReference type="ChEBI" id="CHEBI:57540"/>
    </ligand>
</feature>
<comment type="catalytic activity">
    <reaction evidence="8">
        <text>L-alanine + NAD(+) + H2O = pyruvate + NH4(+) + NADH + H(+)</text>
        <dbReference type="Rhea" id="RHEA:18405"/>
        <dbReference type="ChEBI" id="CHEBI:15361"/>
        <dbReference type="ChEBI" id="CHEBI:15377"/>
        <dbReference type="ChEBI" id="CHEBI:15378"/>
        <dbReference type="ChEBI" id="CHEBI:28938"/>
        <dbReference type="ChEBI" id="CHEBI:57540"/>
        <dbReference type="ChEBI" id="CHEBI:57945"/>
        <dbReference type="ChEBI" id="CHEBI:57972"/>
        <dbReference type="EC" id="1.4.1.1"/>
    </reaction>
</comment>
<feature type="active site" description="Proton donor/acceptor" evidence="9">
    <location>
        <position position="96"/>
    </location>
</feature>
<keyword evidence="15" id="KW-1185">Reference proteome</keyword>
<dbReference type="PIRSF" id="PIRSF000183">
    <property type="entry name" value="Alanine_dh"/>
    <property type="match status" value="1"/>
</dbReference>
<feature type="binding site" evidence="11">
    <location>
        <position position="282"/>
    </location>
    <ligand>
        <name>NAD(+)</name>
        <dbReference type="ChEBI" id="CHEBI:57540"/>
    </ligand>
</feature>
<evidence type="ECO:0000259" key="12">
    <source>
        <dbReference type="SMART" id="SM01002"/>
    </source>
</evidence>
<dbReference type="SMART" id="SM01002">
    <property type="entry name" value="AlaDh_PNT_C"/>
    <property type="match status" value="1"/>
</dbReference>
<dbReference type="GO" id="GO:0042853">
    <property type="term" value="P:L-alanine catabolic process"/>
    <property type="evidence" value="ECO:0007669"/>
    <property type="project" value="UniProtKB-UniPathway"/>
</dbReference>
<keyword evidence="5 8" id="KW-0520">NAD</keyword>
<dbReference type="Pfam" id="PF05222">
    <property type="entry name" value="AlaDh_PNT_N"/>
    <property type="match status" value="1"/>
</dbReference>
<dbReference type="PANTHER" id="PTHR42795">
    <property type="entry name" value="ALANINE DEHYDROGENASE"/>
    <property type="match status" value="1"/>
</dbReference>
<dbReference type="Pfam" id="PF01262">
    <property type="entry name" value="AlaDh_PNT_C"/>
    <property type="match status" value="1"/>
</dbReference>
<dbReference type="InterPro" id="IPR036291">
    <property type="entry name" value="NAD(P)-bd_dom_sf"/>
</dbReference>
<evidence type="ECO:0000313" key="14">
    <source>
        <dbReference type="EMBL" id="MBB4735979.1"/>
    </source>
</evidence>
<dbReference type="SUPFAM" id="SSF51735">
    <property type="entry name" value="NAD(P)-binding Rossmann-fold domains"/>
    <property type="match status" value="1"/>
</dbReference>
<comment type="subunit">
    <text evidence="6">Homohexamer. Trimer of dimers.</text>
</comment>
<evidence type="ECO:0000256" key="2">
    <source>
        <dbReference type="ARBA" id="ARBA00005689"/>
    </source>
</evidence>
<feature type="binding site" evidence="10">
    <location>
        <position position="15"/>
    </location>
    <ligand>
        <name>substrate</name>
    </ligand>
</feature>
<comment type="similarity">
    <text evidence="2 8">Belongs to the AlaDH/PNT family.</text>
</comment>
<evidence type="ECO:0000256" key="10">
    <source>
        <dbReference type="PIRSR" id="PIRSR000183-2"/>
    </source>
</evidence>
<feature type="binding site" evidence="11">
    <location>
        <begin position="242"/>
        <end position="243"/>
    </location>
    <ligand>
        <name>NAD(+)</name>
        <dbReference type="ChEBI" id="CHEBI:57540"/>
    </ligand>
</feature>
<dbReference type="SUPFAM" id="SSF52283">
    <property type="entry name" value="Formate/glycerate dehydrogenase catalytic domain-like"/>
    <property type="match status" value="1"/>
</dbReference>
<dbReference type="EMBL" id="JACHNA010000001">
    <property type="protein sequence ID" value="MBB4735979.1"/>
    <property type="molecule type" value="Genomic_DNA"/>
</dbReference>
<evidence type="ECO:0000256" key="9">
    <source>
        <dbReference type="PIRSR" id="PIRSR000183-1"/>
    </source>
</evidence>
<dbReference type="UniPathway" id="UPA00527">
    <property type="reaction ID" value="UER00585"/>
</dbReference>
<feature type="binding site" evidence="11">
    <location>
        <position position="137"/>
    </location>
    <ligand>
        <name>NAD(+)</name>
        <dbReference type="ChEBI" id="CHEBI:57540"/>
    </ligand>
</feature>
<evidence type="ECO:0000256" key="5">
    <source>
        <dbReference type="ARBA" id="ARBA00023027"/>
    </source>
</evidence>
<evidence type="ECO:0000256" key="7">
    <source>
        <dbReference type="ARBA" id="ARBA00072341"/>
    </source>
</evidence>
<dbReference type="Proteomes" id="UP000540191">
    <property type="component" value="Unassembled WGS sequence"/>
</dbReference>
<dbReference type="InterPro" id="IPR007698">
    <property type="entry name" value="AlaDH/PNT_NAD(H)-bd"/>
</dbReference>
<feature type="domain" description="Alanine dehydrogenase/pyridine nucleotide transhydrogenase N-terminal" evidence="13">
    <location>
        <begin position="4"/>
        <end position="140"/>
    </location>
</feature>
<feature type="binding site" evidence="10">
    <location>
        <position position="75"/>
    </location>
    <ligand>
        <name>substrate</name>
    </ligand>
</feature>
<dbReference type="FunFam" id="3.40.50.720:FF:000049">
    <property type="entry name" value="Alanine dehydrogenase"/>
    <property type="match status" value="1"/>
</dbReference>
<feature type="binding site" evidence="11">
    <location>
        <begin position="301"/>
        <end position="304"/>
    </location>
    <ligand>
        <name>NAD(+)</name>
        <dbReference type="ChEBI" id="CHEBI:57540"/>
    </ligand>
</feature>
<evidence type="ECO:0000256" key="8">
    <source>
        <dbReference type="PIRNR" id="PIRNR000183"/>
    </source>
</evidence>
<proteinExistence type="inferred from homology"/>